<reference evidence="3 4" key="1">
    <citation type="submission" date="2019-03" db="EMBL/GenBank/DDBJ databases">
        <title>Genomics of glacier-inhabiting Cryobacterium strains.</title>
        <authorList>
            <person name="Liu Q."/>
            <person name="Xin Y.-H."/>
        </authorList>
    </citation>
    <scope>NUCLEOTIDE SEQUENCE [LARGE SCALE GENOMIC DNA]</scope>
    <source>
        <strain evidence="3 4">TMT2-16</strain>
    </source>
</reference>
<dbReference type="InterPro" id="IPR002525">
    <property type="entry name" value="Transp_IS110-like_N"/>
</dbReference>
<protein>
    <submittedName>
        <fullName evidence="3">IS110 family transposase</fullName>
    </submittedName>
</protein>
<accession>A0ABY2J4V1</accession>
<dbReference type="Pfam" id="PF01548">
    <property type="entry name" value="DEDD_Tnp_IS110"/>
    <property type="match status" value="1"/>
</dbReference>
<dbReference type="PANTHER" id="PTHR33055:SF16">
    <property type="entry name" value="TRANSPOSASE FOR INSERTION SEQUENCE ELEMENT IS1547"/>
    <property type="match status" value="1"/>
</dbReference>
<dbReference type="Pfam" id="PF02371">
    <property type="entry name" value="Transposase_20"/>
    <property type="match status" value="1"/>
</dbReference>
<organism evidence="3 4">
    <name type="scientific">Cryobacterium sandaracinum</name>
    <dbReference type="NCBI Taxonomy" id="1259247"/>
    <lineage>
        <taxon>Bacteria</taxon>
        <taxon>Bacillati</taxon>
        <taxon>Actinomycetota</taxon>
        <taxon>Actinomycetes</taxon>
        <taxon>Micrococcales</taxon>
        <taxon>Microbacteriaceae</taxon>
        <taxon>Cryobacterium</taxon>
    </lineage>
</organism>
<proteinExistence type="predicted"/>
<dbReference type="NCBIfam" id="NF033542">
    <property type="entry name" value="transpos_IS110"/>
    <property type="match status" value="1"/>
</dbReference>
<dbReference type="InterPro" id="IPR003346">
    <property type="entry name" value="Transposase_20"/>
</dbReference>
<evidence type="ECO:0000259" key="1">
    <source>
        <dbReference type="Pfam" id="PF01548"/>
    </source>
</evidence>
<dbReference type="Proteomes" id="UP000297851">
    <property type="component" value="Unassembled WGS sequence"/>
</dbReference>
<name>A0ABY2J4V1_9MICO</name>
<keyword evidence="4" id="KW-1185">Reference proteome</keyword>
<gene>
    <name evidence="3" type="ORF">E3T25_13835</name>
</gene>
<dbReference type="RefSeq" id="WP_134374910.1">
    <property type="nucleotide sequence ID" value="NZ_SOGO01000038.1"/>
</dbReference>
<feature type="domain" description="Transposase IS110-like N-terminal" evidence="1">
    <location>
        <begin position="10"/>
        <end position="156"/>
    </location>
</feature>
<evidence type="ECO:0000259" key="2">
    <source>
        <dbReference type="Pfam" id="PF02371"/>
    </source>
</evidence>
<dbReference type="PANTHER" id="PTHR33055">
    <property type="entry name" value="TRANSPOSASE FOR INSERTION SEQUENCE ELEMENT IS1111A"/>
    <property type="match status" value="1"/>
</dbReference>
<comment type="caution">
    <text evidence="3">The sequence shown here is derived from an EMBL/GenBank/DDBJ whole genome shotgun (WGS) entry which is preliminary data.</text>
</comment>
<evidence type="ECO:0000313" key="4">
    <source>
        <dbReference type="Proteomes" id="UP000297851"/>
    </source>
</evidence>
<sequence length="409" mass="44861">MATDPPNVIVGVDTHSDTHFAAIIDEHGKHLAAEEFLAVSSGYRKILAFITHFGLIIGVGVEGTGSYGAELSRVLRTAGLPVPEVNRPNRQARRLRGKSDPLDAYQAAESVLAGRGTSTPKTKDGPVECLRVLRAARSSAMKARTIAINQIKGILVSAPEHVRSRFRPLTTAQLIPALKRSRPMGNLTDTEIATALTLKKLAVRYRFLEREILDTDAVMAEILRDCAPLLRNVPGVGIEVASQLLVTVGDNPKRIATEAQFAALVGVAPIPASSGKTSRHRHSRGGDRAANAAIHHVVVSRLATDSRTRDYAARRSAQGKTKKEIMRCLKRYVARELYRQLTNPQAAPSITDLRTAREDLHITLREAAGHFNTWPGTLSRIERGLSRDDYLASQFRDWLHEQKAVQNIN</sequence>
<feature type="domain" description="Transposase IS116/IS110/IS902 C-terminal" evidence="2">
    <location>
        <begin position="228"/>
        <end position="311"/>
    </location>
</feature>
<dbReference type="InterPro" id="IPR047650">
    <property type="entry name" value="Transpos_IS110"/>
</dbReference>
<evidence type="ECO:0000313" key="3">
    <source>
        <dbReference type="EMBL" id="TFC99875.1"/>
    </source>
</evidence>
<dbReference type="EMBL" id="SOGO01000038">
    <property type="protein sequence ID" value="TFC99875.1"/>
    <property type="molecule type" value="Genomic_DNA"/>
</dbReference>